<name>A0A2N7X579_9BURK</name>
<feature type="transmembrane region" description="Helical" evidence="8">
    <location>
        <begin position="194"/>
        <end position="217"/>
    </location>
</feature>
<proteinExistence type="predicted"/>
<dbReference type="GO" id="GO:0046872">
    <property type="term" value="F:metal ion binding"/>
    <property type="evidence" value="ECO:0007669"/>
    <property type="project" value="UniProtKB-KW"/>
</dbReference>
<dbReference type="Pfam" id="PF00953">
    <property type="entry name" value="Glycos_transf_4"/>
    <property type="match status" value="1"/>
</dbReference>
<feature type="binding site" evidence="7">
    <location>
        <position position="198"/>
    </location>
    <ligand>
        <name>Mg(2+)</name>
        <dbReference type="ChEBI" id="CHEBI:18420"/>
    </ligand>
</feature>
<evidence type="ECO:0000313" key="9">
    <source>
        <dbReference type="EMBL" id="PMS36928.1"/>
    </source>
</evidence>
<keyword evidence="3 9" id="KW-0808">Transferase</keyword>
<dbReference type="PANTHER" id="PTHR22926:SF3">
    <property type="entry name" value="UNDECAPRENYL-PHOSPHATE ALPHA-N-ACETYLGLUCOSAMINYL 1-PHOSPHATE TRANSFERASE"/>
    <property type="match status" value="1"/>
</dbReference>
<evidence type="ECO:0000256" key="4">
    <source>
        <dbReference type="ARBA" id="ARBA00022692"/>
    </source>
</evidence>
<dbReference type="GO" id="GO:0005886">
    <property type="term" value="C:plasma membrane"/>
    <property type="evidence" value="ECO:0007669"/>
    <property type="project" value="UniProtKB-SubCell"/>
</dbReference>
<keyword evidence="7" id="KW-0479">Metal-binding</keyword>
<feature type="transmembrane region" description="Helical" evidence="8">
    <location>
        <begin position="300"/>
        <end position="319"/>
    </location>
</feature>
<evidence type="ECO:0000256" key="5">
    <source>
        <dbReference type="ARBA" id="ARBA00022989"/>
    </source>
</evidence>
<dbReference type="EMBL" id="PNYC01000005">
    <property type="protein sequence ID" value="PMS36928.1"/>
    <property type="molecule type" value="Genomic_DNA"/>
</dbReference>
<accession>A0A2N7X579</accession>
<comment type="caution">
    <text evidence="9">The sequence shown here is derived from an EMBL/GenBank/DDBJ whole genome shotgun (WGS) entry which is preliminary data.</text>
</comment>
<evidence type="ECO:0000256" key="2">
    <source>
        <dbReference type="ARBA" id="ARBA00022475"/>
    </source>
</evidence>
<evidence type="ECO:0000256" key="7">
    <source>
        <dbReference type="PIRSR" id="PIRSR600715-1"/>
    </source>
</evidence>
<dbReference type="GO" id="GO:0071555">
    <property type="term" value="P:cell wall organization"/>
    <property type="evidence" value="ECO:0007669"/>
    <property type="project" value="TreeGrafter"/>
</dbReference>
<keyword evidence="7" id="KW-0460">Magnesium</keyword>
<keyword evidence="10" id="KW-1185">Reference proteome</keyword>
<keyword evidence="2" id="KW-1003">Cell membrane</keyword>
<reference evidence="9 10" key="1">
    <citation type="submission" date="2018-01" db="EMBL/GenBank/DDBJ databases">
        <title>Whole genome analyses suggest that Burkholderia sensu lato contains two further novel genera in the rhizoxinica-symbiotica group Mycetohabitans gen. nov., and Trinickia gen. nov.: implications for the evolution of diazotrophy and nodulation in the Burkholderiaceae.</title>
        <authorList>
            <person name="Estrada-de los Santos P."/>
            <person name="Palmer M."/>
            <person name="Chavez-Ramirez B."/>
            <person name="Beukes C."/>
            <person name="Steenkamp E.T."/>
            <person name="Hirsch A.M."/>
            <person name="Manyaka P."/>
            <person name="Maluk M."/>
            <person name="Lafos M."/>
            <person name="Crook M."/>
            <person name="Gross E."/>
            <person name="Simon M.F."/>
            <person name="Bueno dos Reis Junior F."/>
            <person name="Poole P.S."/>
            <person name="Venter S.N."/>
            <person name="James E.K."/>
        </authorList>
    </citation>
    <scope>NUCLEOTIDE SEQUENCE [LARGE SCALE GENOMIC DNA]</scope>
    <source>
        <strain evidence="9 10">JPY 581</strain>
    </source>
</reference>
<feature type="transmembrane region" description="Helical" evidence="8">
    <location>
        <begin position="275"/>
        <end position="294"/>
    </location>
</feature>
<dbReference type="GO" id="GO:0016780">
    <property type="term" value="F:phosphotransferase activity, for other substituted phosphate groups"/>
    <property type="evidence" value="ECO:0007669"/>
    <property type="project" value="InterPro"/>
</dbReference>
<feature type="transmembrane region" description="Helical" evidence="8">
    <location>
        <begin position="98"/>
        <end position="116"/>
    </location>
</feature>
<dbReference type="OrthoDB" id="9783652at2"/>
<keyword evidence="4 8" id="KW-0812">Transmembrane</keyword>
<dbReference type="GO" id="GO:0044038">
    <property type="term" value="P:cell wall macromolecule biosynthetic process"/>
    <property type="evidence" value="ECO:0007669"/>
    <property type="project" value="TreeGrafter"/>
</dbReference>
<dbReference type="STRING" id="863227.GCA_000373005_03738"/>
<organism evidence="9 10">
    <name type="scientific">Trinickia symbiotica</name>
    <dbReference type="NCBI Taxonomy" id="863227"/>
    <lineage>
        <taxon>Bacteria</taxon>
        <taxon>Pseudomonadati</taxon>
        <taxon>Pseudomonadota</taxon>
        <taxon>Betaproteobacteria</taxon>
        <taxon>Burkholderiales</taxon>
        <taxon>Burkholderiaceae</taxon>
        <taxon>Trinickia</taxon>
    </lineage>
</organism>
<feature type="binding site" evidence="7">
    <location>
        <position position="139"/>
    </location>
    <ligand>
        <name>Mg(2+)</name>
        <dbReference type="ChEBI" id="CHEBI:18420"/>
    </ligand>
</feature>
<dbReference type="PANTHER" id="PTHR22926">
    <property type="entry name" value="PHOSPHO-N-ACETYLMURAMOYL-PENTAPEPTIDE-TRANSFERASE"/>
    <property type="match status" value="1"/>
</dbReference>
<evidence type="ECO:0000313" key="10">
    <source>
        <dbReference type="Proteomes" id="UP000235777"/>
    </source>
</evidence>
<feature type="transmembrane region" description="Helical" evidence="8">
    <location>
        <begin position="147"/>
        <end position="164"/>
    </location>
</feature>
<dbReference type="InterPro" id="IPR000715">
    <property type="entry name" value="Glycosyl_transferase_4"/>
</dbReference>
<keyword evidence="5 8" id="KW-1133">Transmembrane helix</keyword>
<feature type="transmembrane region" description="Helical" evidence="8">
    <location>
        <begin position="122"/>
        <end position="140"/>
    </location>
</feature>
<feature type="transmembrane region" description="Helical" evidence="8">
    <location>
        <begin position="170"/>
        <end position="187"/>
    </location>
</feature>
<evidence type="ECO:0000256" key="6">
    <source>
        <dbReference type="ARBA" id="ARBA00023136"/>
    </source>
</evidence>
<protein>
    <submittedName>
        <fullName evidence="9">Glycosyl transferase</fullName>
    </submittedName>
</protein>
<comment type="subcellular location">
    <subcellularLocation>
        <location evidence="1">Cell membrane</location>
        <topology evidence="1">Multi-pass membrane protein</topology>
    </subcellularLocation>
</comment>
<dbReference type="AlphaFoldDB" id="A0A2N7X579"/>
<dbReference type="Proteomes" id="UP000235777">
    <property type="component" value="Unassembled WGS sequence"/>
</dbReference>
<dbReference type="GO" id="GO:0009103">
    <property type="term" value="P:lipopolysaccharide biosynthetic process"/>
    <property type="evidence" value="ECO:0007669"/>
    <property type="project" value="TreeGrafter"/>
</dbReference>
<keyword evidence="6 8" id="KW-0472">Membrane</keyword>
<evidence type="ECO:0000256" key="8">
    <source>
        <dbReference type="SAM" id="Phobius"/>
    </source>
</evidence>
<feature type="transmembrane region" description="Helical" evidence="8">
    <location>
        <begin position="223"/>
        <end position="242"/>
    </location>
</feature>
<evidence type="ECO:0000256" key="3">
    <source>
        <dbReference type="ARBA" id="ARBA00022679"/>
    </source>
</evidence>
<sequence>MITALPSLLLTGGIAAAVCFAVLLVLLRTGWADAIAIDIPNHRSLHVKPIPRVGGWGVVPAALLLIVIGAPVLRWIALGALVLGAVSQIDDRRGLSARSRFIAHIAVAGAAVAASVVHIDAWLAAIAVIVVVWIVNLYNFMDGSNGLAGGMAVFGFATYAIGAAPSQPQLSLAGAAVAGAGLGFLILNFNPARVFLGDIGSVPLGFLAGAMGFWGWQHGAWPVWFPALAFAPFFADATATLLRRLARRERVWEAHREHYYQRLVQLGASHVRVALFYYSLMVGGSAIALIAMYLSPIVQWALVIAWYLTLAAVGGRIDLRWNAFQKSRAAVPR</sequence>
<gene>
    <name evidence="9" type="ORF">C0Z20_09305</name>
</gene>
<evidence type="ECO:0000256" key="1">
    <source>
        <dbReference type="ARBA" id="ARBA00004651"/>
    </source>
</evidence>
<comment type="cofactor">
    <cofactor evidence="7">
        <name>Mg(2+)</name>
        <dbReference type="ChEBI" id="CHEBI:18420"/>
    </cofactor>
</comment>
<feature type="transmembrane region" description="Helical" evidence="8">
    <location>
        <begin position="56"/>
        <end position="86"/>
    </location>
</feature>